<feature type="chain" id="PRO_5047300740" evidence="5">
    <location>
        <begin position="22"/>
        <end position="347"/>
    </location>
</feature>
<protein>
    <submittedName>
        <fullName evidence="6">TRAP transporter substrate-binding protein</fullName>
    </submittedName>
</protein>
<evidence type="ECO:0000313" key="7">
    <source>
        <dbReference type="Proteomes" id="UP001491691"/>
    </source>
</evidence>
<dbReference type="InterPro" id="IPR038404">
    <property type="entry name" value="TRAP_DctP_sf"/>
</dbReference>
<dbReference type="EMBL" id="JBBNPP010000007">
    <property type="protein sequence ID" value="MEQ3346781.1"/>
    <property type="molecule type" value="Genomic_DNA"/>
</dbReference>
<dbReference type="PANTHER" id="PTHR33376">
    <property type="match status" value="1"/>
</dbReference>
<accession>A0ABV1J0U5</accession>
<evidence type="ECO:0000313" key="6">
    <source>
        <dbReference type="EMBL" id="MEQ3346781.1"/>
    </source>
</evidence>
<keyword evidence="3" id="KW-0813">Transport</keyword>
<dbReference type="PROSITE" id="PS51257">
    <property type="entry name" value="PROKAR_LIPOPROTEIN"/>
    <property type="match status" value="1"/>
</dbReference>
<dbReference type="NCBIfam" id="NF037995">
    <property type="entry name" value="TRAP_S1"/>
    <property type="match status" value="1"/>
</dbReference>
<keyword evidence="7" id="KW-1185">Reference proteome</keyword>
<evidence type="ECO:0000256" key="1">
    <source>
        <dbReference type="ARBA" id="ARBA00004196"/>
    </source>
</evidence>
<gene>
    <name evidence="6" type="ORF">AAA073_04965</name>
</gene>
<dbReference type="CDD" id="cd13603">
    <property type="entry name" value="PBP2_TRAP_Siap_TeaA_like"/>
    <property type="match status" value="1"/>
</dbReference>
<name>A0ABV1J0U5_9FIRM</name>
<sequence length="347" mass="38844">MKKVLRLLTVFLIAIAITACGNKGNSNKTSDAAANDTKSASGDVIIKIGHVEPESRSTHKAILNFKKNVEEKSNGKIGIEIYPNGSLGGDVQMTESVAMGTLQSTLPSTSVLTTYSEEFGILDMPYLFLNSEAAFKALDGEVGEYFNKKLEEQGIHCLGYAYNGPRSTTTNSGPIEKPEDLKGVKMRVMESPIFIDFYKTIGANPTPMSFTELYTGLQQGTVDAQENPPSLTFANKFYEVQKYQTIDEHVHNFLPFLINKNVFDSLDKDMQDLLESEAKVFVAEQREMELKDNEKAIKDLEQEGKLITNILNDDQKSEFKKAIQPMYDKYQKQFGQELFGLCEKYNK</sequence>
<comment type="similarity">
    <text evidence="2">Belongs to the bacterial solute-binding protein 7 family.</text>
</comment>
<proteinExistence type="inferred from homology"/>
<dbReference type="Gene3D" id="3.40.190.170">
    <property type="entry name" value="Bacterial extracellular solute-binding protein, family 7"/>
    <property type="match status" value="1"/>
</dbReference>
<organism evidence="6 7">
    <name type="scientific">Peptoniphilus senegalensis</name>
    <dbReference type="NCBI Taxonomy" id="1465757"/>
    <lineage>
        <taxon>Bacteria</taxon>
        <taxon>Bacillati</taxon>
        <taxon>Bacillota</taxon>
        <taxon>Tissierellia</taxon>
        <taxon>Tissierellales</taxon>
        <taxon>Peptoniphilaceae</taxon>
        <taxon>Peptoniphilus</taxon>
    </lineage>
</organism>
<comment type="subcellular location">
    <subcellularLocation>
        <location evidence="1">Cell envelope</location>
    </subcellularLocation>
</comment>
<dbReference type="Pfam" id="PF03480">
    <property type="entry name" value="DctP"/>
    <property type="match status" value="1"/>
</dbReference>
<dbReference type="InterPro" id="IPR018389">
    <property type="entry name" value="DctP_fam"/>
</dbReference>
<comment type="caution">
    <text evidence="6">The sequence shown here is derived from an EMBL/GenBank/DDBJ whole genome shotgun (WGS) entry which is preliminary data.</text>
</comment>
<keyword evidence="4 5" id="KW-0732">Signal</keyword>
<dbReference type="InterPro" id="IPR004682">
    <property type="entry name" value="TRAP_DctP"/>
</dbReference>
<dbReference type="RefSeq" id="WP_349188670.1">
    <property type="nucleotide sequence ID" value="NZ_JBBNPP010000007.1"/>
</dbReference>
<evidence type="ECO:0000256" key="5">
    <source>
        <dbReference type="SAM" id="SignalP"/>
    </source>
</evidence>
<feature type="signal peptide" evidence="5">
    <location>
        <begin position="1"/>
        <end position="21"/>
    </location>
</feature>
<dbReference type="PIRSF" id="PIRSF006470">
    <property type="entry name" value="DctB"/>
    <property type="match status" value="1"/>
</dbReference>
<dbReference type="PANTHER" id="PTHR33376:SF4">
    <property type="entry name" value="SIALIC ACID-BINDING PERIPLASMIC PROTEIN SIAP"/>
    <property type="match status" value="1"/>
</dbReference>
<reference evidence="6 7" key="1">
    <citation type="submission" date="2024-04" db="EMBL/GenBank/DDBJ databases">
        <title>Human intestinal bacterial collection.</title>
        <authorList>
            <person name="Pauvert C."/>
            <person name="Hitch T.C.A."/>
            <person name="Clavel T."/>
        </authorList>
    </citation>
    <scope>NUCLEOTIDE SEQUENCE [LARGE SCALE GENOMIC DNA]</scope>
    <source>
        <strain evidence="6 7">CLA-SR-H019</strain>
    </source>
</reference>
<dbReference type="NCBIfam" id="TIGR00787">
    <property type="entry name" value="dctP"/>
    <property type="match status" value="1"/>
</dbReference>
<evidence type="ECO:0000256" key="4">
    <source>
        <dbReference type="ARBA" id="ARBA00022729"/>
    </source>
</evidence>
<dbReference type="Proteomes" id="UP001491691">
    <property type="component" value="Unassembled WGS sequence"/>
</dbReference>
<evidence type="ECO:0000256" key="3">
    <source>
        <dbReference type="ARBA" id="ARBA00022448"/>
    </source>
</evidence>
<evidence type="ECO:0000256" key="2">
    <source>
        <dbReference type="ARBA" id="ARBA00009023"/>
    </source>
</evidence>